<dbReference type="SUPFAM" id="SSF52540">
    <property type="entry name" value="P-loop containing nucleoside triphosphate hydrolases"/>
    <property type="match status" value="2"/>
</dbReference>
<evidence type="ECO:0000313" key="7">
    <source>
        <dbReference type="Proteomes" id="UP000680132"/>
    </source>
</evidence>
<feature type="domain" description="ABC transporter" evidence="5">
    <location>
        <begin position="296"/>
        <end position="541"/>
    </location>
</feature>
<proteinExistence type="inferred from homology"/>
<dbReference type="InterPro" id="IPR017871">
    <property type="entry name" value="ABC_transporter-like_CS"/>
</dbReference>
<dbReference type="InterPro" id="IPR050319">
    <property type="entry name" value="ABC_transp_ATP-bind"/>
</dbReference>
<dbReference type="CDD" id="cd03257">
    <property type="entry name" value="ABC_NikE_OppD_transporters"/>
    <property type="match status" value="2"/>
</dbReference>
<feature type="domain" description="ABC transporter" evidence="5">
    <location>
        <begin position="24"/>
        <end position="272"/>
    </location>
</feature>
<keyword evidence="7" id="KW-1185">Reference proteome</keyword>
<dbReference type="InterPro" id="IPR003593">
    <property type="entry name" value="AAA+_ATPase"/>
</dbReference>
<comment type="caution">
    <text evidence="6">The sequence shown here is derived from an EMBL/GenBank/DDBJ whole genome shotgun (WGS) entry which is preliminary data.</text>
</comment>
<evidence type="ECO:0000313" key="6">
    <source>
        <dbReference type="EMBL" id="MBO3663577.1"/>
    </source>
</evidence>
<evidence type="ECO:0000256" key="1">
    <source>
        <dbReference type="ARBA" id="ARBA00005417"/>
    </source>
</evidence>
<evidence type="ECO:0000256" key="3">
    <source>
        <dbReference type="ARBA" id="ARBA00022741"/>
    </source>
</evidence>
<dbReference type="AlphaFoldDB" id="A0A939QIK4"/>
<dbReference type="GO" id="GO:0016887">
    <property type="term" value="F:ATP hydrolysis activity"/>
    <property type="evidence" value="ECO:0007669"/>
    <property type="project" value="InterPro"/>
</dbReference>
<dbReference type="Gene3D" id="3.40.50.300">
    <property type="entry name" value="P-loop containing nucleotide triphosphate hydrolases"/>
    <property type="match status" value="2"/>
</dbReference>
<dbReference type="Proteomes" id="UP000680132">
    <property type="component" value="Unassembled WGS sequence"/>
</dbReference>
<reference evidence="6" key="1">
    <citation type="submission" date="2021-03" db="EMBL/GenBank/DDBJ databases">
        <title>Microbacterium sp. nov., a novel actinobacterium isolated from cow dung.</title>
        <authorList>
            <person name="Zhang L."/>
        </authorList>
    </citation>
    <scope>NUCLEOTIDE SEQUENCE</scope>
    <source>
        <strain evidence="6">NEAU-LLB</strain>
    </source>
</reference>
<evidence type="ECO:0000259" key="5">
    <source>
        <dbReference type="PROSITE" id="PS50893"/>
    </source>
</evidence>
<dbReference type="SMART" id="SM00382">
    <property type="entry name" value="AAA"/>
    <property type="match status" value="2"/>
</dbReference>
<dbReference type="InterPro" id="IPR027417">
    <property type="entry name" value="P-loop_NTPase"/>
</dbReference>
<organism evidence="6 7">
    <name type="scientific">Microbacterium stercoris</name>
    <dbReference type="NCBI Taxonomy" id="2820289"/>
    <lineage>
        <taxon>Bacteria</taxon>
        <taxon>Bacillati</taxon>
        <taxon>Actinomycetota</taxon>
        <taxon>Actinomycetes</taxon>
        <taxon>Micrococcales</taxon>
        <taxon>Microbacteriaceae</taxon>
        <taxon>Microbacterium</taxon>
    </lineage>
</organism>
<evidence type="ECO:0000256" key="2">
    <source>
        <dbReference type="ARBA" id="ARBA00022448"/>
    </source>
</evidence>
<dbReference type="GO" id="GO:0055085">
    <property type="term" value="P:transmembrane transport"/>
    <property type="evidence" value="ECO:0007669"/>
    <property type="project" value="UniProtKB-ARBA"/>
</dbReference>
<dbReference type="EMBL" id="JAGFOA010000003">
    <property type="protein sequence ID" value="MBO3663577.1"/>
    <property type="molecule type" value="Genomic_DNA"/>
</dbReference>
<name>A0A939QIK4_9MICO</name>
<dbReference type="PANTHER" id="PTHR43776">
    <property type="entry name" value="TRANSPORT ATP-BINDING PROTEIN"/>
    <property type="match status" value="1"/>
</dbReference>
<dbReference type="GO" id="GO:0005524">
    <property type="term" value="F:ATP binding"/>
    <property type="evidence" value="ECO:0007669"/>
    <property type="project" value="UniProtKB-KW"/>
</dbReference>
<evidence type="ECO:0000256" key="4">
    <source>
        <dbReference type="ARBA" id="ARBA00022840"/>
    </source>
</evidence>
<dbReference type="Pfam" id="PF00005">
    <property type="entry name" value="ABC_tran"/>
    <property type="match status" value="2"/>
</dbReference>
<comment type="similarity">
    <text evidence="1">Belongs to the ABC transporter superfamily.</text>
</comment>
<keyword evidence="3" id="KW-0547">Nucleotide-binding</keyword>
<accession>A0A939QIK4</accession>
<keyword evidence="4 6" id="KW-0067">ATP-binding</keyword>
<dbReference type="PROSITE" id="PS50893">
    <property type="entry name" value="ABC_TRANSPORTER_2"/>
    <property type="match status" value="2"/>
</dbReference>
<sequence length="549" mass="58014">MTIAIASPAAADDIAPAPETAVRVDGLDVSYVRGRWATRVVSGFSLELAAGETVAIVGESGSGKTTVAAAISGLLPANGLIDTGSIEIFGQGVSGYDARAWRPLRGAVIGYVPQDPLSSLDPLQRVGDQVADAVRQHRAVTTPEAHEIAVDLLTRVGIREPAERARAFPHQLSGGQLQRILIAIAIAGEPRLLIADEPTSALDVTVQRTILDLIDELKRDLGLSVVLITHDLAIAEERSDRLVVLRSGEIREAGPTAEIIARPVDDYTVRLFADAPALSPDKFAGRKAGAGGAPVIEVAGLTKTFRSLAGDGQVAALADVSLSVTEGTIHALVGESGSGKTTAARIIAGLADFDAGAVSVLGRHLPPRHAATNPDATRLQLIYQNALAAFDPRWSIEASLEEPLRINGIESSRVARRAAVREILADVGLPADAGRRRPSELSGGQRQRAAIARALILRPRVLILDEPTSALDVSVQSQIVDLLFALREQHGLTYLFISHDLSLVRQIADDVTVLEKGKVMESGAVEHVFENPQAAYTVRLIESIPGGAR</sequence>
<dbReference type="InterPro" id="IPR003439">
    <property type="entry name" value="ABC_transporter-like_ATP-bd"/>
</dbReference>
<gene>
    <name evidence="6" type="ORF">J5V96_08620</name>
</gene>
<protein>
    <submittedName>
        <fullName evidence="6">ABC transporter ATP-binding protein</fullName>
    </submittedName>
</protein>
<keyword evidence="2" id="KW-0813">Transport</keyword>
<dbReference type="RefSeq" id="WP_208502804.1">
    <property type="nucleotide sequence ID" value="NZ_JAGFOA010000003.1"/>
</dbReference>
<dbReference type="PROSITE" id="PS00211">
    <property type="entry name" value="ABC_TRANSPORTER_1"/>
    <property type="match status" value="2"/>
</dbReference>
<dbReference type="PANTHER" id="PTHR43776:SF7">
    <property type="entry name" value="D,D-DIPEPTIDE TRANSPORT ATP-BINDING PROTEIN DDPF-RELATED"/>
    <property type="match status" value="1"/>
</dbReference>